<feature type="compositionally biased region" description="Low complexity" evidence="1">
    <location>
        <begin position="479"/>
        <end position="494"/>
    </location>
</feature>
<sequence length="517" mass="56117">MSTSANIRLWRCKQELANLKRDQTNHPPQTIAIAILAKRTTALHQEVEYKVQFQDGRISWERLKSLDYGPTIDLIEGFERRRDAARAAASTSASTSAGAAEPGSSAVLSTHSTDAAFDKRPAFRFNLSRPTSPSSSSGSESESGSYSGSESSTASTASSLKRRRVAAPPSRSSESDGNDSDTSGWRLQIIKSMSANTFGLEQKHAKTGTKSQTKIKAGTASQTKIKAGTAKETKLSKKKSKRHYKINLPEVCAISMEHSWRGAHLESTQLTILMIDSTSPVPRPSIHFQWVRSCFPNLKGACDTPINELLDVLPGNDGDKWILPFSPIVPPVEGEKQKPTFSLSFQSELTANRYKFVKEKKGRGRFHKHFLWDLFHYERDHCAPPTGQQRASAASVSRSSAVGAGHGSSAAPSSDERGVSTLPSPSSLSARPGGSPALSRSRTPTSRRSSSSGSSSTASSSERRSSPTPPPRDDDDATAVRTDPPSRDVSSPPRLHQWFLAAPAFERRSGRGRNDQN</sequence>
<feature type="compositionally biased region" description="Low complexity" evidence="1">
    <location>
        <begin position="390"/>
        <end position="413"/>
    </location>
</feature>
<gene>
    <name evidence="2" type="ORF">BDK51DRAFT_26823</name>
</gene>
<feature type="region of interest" description="Disordered" evidence="1">
    <location>
        <begin position="124"/>
        <end position="184"/>
    </location>
</feature>
<feature type="compositionally biased region" description="Basic and acidic residues" evidence="1">
    <location>
        <begin position="505"/>
        <end position="517"/>
    </location>
</feature>
<feature type="region of interest" description="Disordered" evidence="1">
    <location>
        <begin position="200"/>
        <end position="221"/>
    </location>
</feature>
<feature type="compositionally biased region" description="Polar residues" evidence="1">
    <location>
        <begin position="208"/>
        <end position="221"/>
    </location>
</feature>
<proteinExistence type="predicted"/>
<feature type="compositionally biased region" description="Low complexity" evidence="1">
    <location>
        <begin position="435"/>
        <end position="460"/>
    </location>
</feature>
<dbReference type="AlphaFoldDB" id="A0A4P9WN28"/>
<feature type="compositionally biased region" description="Low complexity" evidence="1">
    <location>
        <begin position="128"/>
        <end position="159"/>
    </location>
</feature>
<dbReference type="Proteomes" id="UP000269721">
    <property type="component" value="Unassembled WGS sequence"/>
</dbReference>
<dbReference type="EMBL" id="KZ994752">
    <property type="protein sequence ID" value="RKO92156.1"/>
    <property type="molecule type" value="Genomic_DNA"/>
</dbReference>
<accession>A0A4P9WN28</accession>
<reference evidence="3" key="1">
    <citation type="journal article" date="2018" name="Nat. Microbiol.">
        <title>Leveraging single-cell genomics to expand the fungal tree of life.</title>
        <authorList>
            <person name="Ahrendt S.R."/>
            <person name="Quandt C.A."/>
            <person name="Ciobanu D."/>
            <person name="Clum A."/>
            <person name="Salamov A."/>
            <person name="Andreopoulos B."/>
            <person name="Cheng J.F."/>
            <person name="Woyke T."/>
            <person name="Pelin A."/>
            <person name="Henrissat B."/>
            <person name="Reynolds N.K."/>
            <person name="Benny G.L."/>
            <person name="Smith M.E."/>
            <person name="James T.Y."/>
            <person name="Grigoriev I.V."/>
        </authorList>
    </citation>
    <scope>NUCLEOTIDE SEQUENCE [LARGE SCALE GENOMIC DNA]</scope>
</reference>
<keyword evidence="3" id="KW-1185">Reference proteome</keyword>
<evidence type="ECO:0000313" key="2">
    <source>
        <dbReference type="EMBL" id="RKO92156.1"/>
    </source>
</evidence>
<organism evidence="2 3">
    <name type="scientific">Blyttiomyces helicus</name>
    <dbReference type="NCBI Taxonomy" id="388810"/>
    <lineage>
        <taxon>Eukaryota</taxon>
        <taxon>Fungi</taxon>
        <taxon>Fungi incertae sedis</taxon>
        <taxon>Chytridiomycota</taxon>
        <taxon>Chytridiomycota incertae sedis</taxon>
        <taxon>Chytridiomycetes</taxon>
        <taxon>Chytridiomycetes incertae sedis</taxon>
        <taxon>Blyttiomyces</taxon>
    </lineage>
</organism>
<name>A0A4P9WN28_9FUNG</name>
<evidence type="ECO:0000313" key="3">
    <source>
        <dbReference type="Proteomes" id="UP000269721"/>
    </source>
</evidence>
<protein>
    <recommendedName>
        <fullName evidence="4">Chromo domain-containing protein</fullName>
    </recommendedName>
</protein>
<evidence type="ECO:0000256" key="1">
    <source>
        <dbReference type="SAM" id="MobiDB-lite"/>
    </source>
</evidence>
<feature type="region of interest" description="Disordered" evidence="1">
    <location>
        <begin position="383"/>
        <end position="517"/>
    </location>
</feature>
<evidence type="ECO:0008006" key="4">
    <source>
        <dbReference type="Google" id="ProtNLM"/>
    </source>
</evidence>